<dbReference type="GO" id="GO:0004518">
    <property type="term" value="F:nuclease activity"/>
    <property type="evidence" value="ECO:0007669"/>
    <property type="project" value="UniProtKB-KW"/>
</dbReference>
<dbReference type="InterPro" id="IPR045249">
    <property type="entry name" value="HARBI1-like"/>
</dbReference>
<comment type="similarity">
    <text evidence="3">Belongs to the HARBI1 family.</text>
</comment>
<dbReference type="GO" id="GO:0016787">
    <property type="term" value="F:hydrolase activity"/>
    <property type="evidence" value="ECO:0007669"/>
    <property type="project" value="UniProtKB-KW"/>
</dbReference>
<evidence type="ECO:0000256" key="6">
    <source>
        <dbReference type="ARBA" id="ARBA00022801"/>
    </source>
</evidence>
<accession>A0AA38HMD2</accession>
<dbReference type="GO" id="GO:0046872">
    <property type="term" value="F:metal ion binding"/>
    <property type="evidence" value="ECO:0007669"/>
    <property type="project" value="UniProtKB-KW"/>
</dbReference>
<evidence type="ECO:0000256" key="4">
    <source>
        <dbReference type="ARBA" id="ARBA00022722"/>
    </source>
</evidence>
<evidence type="ECO:0000256" key="7">
    <source>
        <dbReference type="ARBA" id="ARBA00023242"/>
    </source>
</evidence>
<gene>
    <name evidence="9" type="ORF">Zmor_003538</name>
</gene>
<sequence length="384" mass="45141">MEPLSVINLCEQYFFDADELLLCNWILNKTNATNLYIKLRETYYKGPIEEDWLRNYHDIMFFRFFRIQKSTFLNLLNVVLENDNHKLMRKKYHGGNLPIPPEKALLTFLTHMATQESLLSIGQRFGIVPSTAMNIVNALLYIMLKIKKKYIFWPRTDEEVEHVINGFTHYPNVLGAIDGSQIDIKVVPHTQHDSYVNRYLRHSINAMVISTAEKILTYVFIGFPGSAHDSRVFSNSTFVQNIATHGSQFYFPNEECHILGDSAFPLKMWMMTPYKRRPALNRIERQHNYHLSADRVVVEHIFARIKGRFRRVIFINTYSISKAIEITTAACVLHNFCYMNKDQWEDELYEDVNVQEFIAEDNDEETRRAQLKRNQIARELLNNV</sequence>
<dbReference type="Pfam" id="PF13359">
    <property type="entry name" value="DDE_Tnp_4"/>
    <property type="match status" value="1"/>
</dbReference>
<keyword evidence="5" id="KW-0479">Metal-binding</keyword>
<dbReference type="PANTHER" id="PTHR22930">
    <property type="match status" value="1"/>
</dbReference>
<evidence type="ECO:0000313" key="10">
    <source>
        <dbReference type="Proteomes" id="UP001168821"/>
    </source>
</evidence>
<name>A0AA38HMD2_9CUCU</name>
<keyword evidence="6" id="KW-0378">Hydrolase</keyword>
<dbReference type="EMBL" id="JALNTZ010000010">
    <property type="protein sequence ID" value="KAJ3640225.1"/>
    <property type="molecule type" value="Genomic_DNA"/>
</dbReference>
<comment type="cofactor">
    <cofactor evidence="1">
        <name>a divalent metal cation</name>
        <dbReference type="ChEBI" id="CHEBI:60240"/>
    </cofactor>
</comment>
<keyword evidence="10" id="KW-1185">Reference proteome</keyword>
<dbReference type="PANTHER" id="PTHR22930:SF85">
    <property type="entry name" value="GH03217P-RELATED"/>
    <property type="match status" value="1"/>
</dbReference>
<keyword evidence="7" id="KW-0539">Nucleus</keyword>
<reference evidence="9" key="1">
    <citation type="journal article" date="2023" name="G3 (Bethesda)">
        <title>Whole genome assemblies of Zophobas morio and Tenebrio molitor.</title>
        <authorList>
            <person name="Kaur S."/>
            <person name="Stinson S.A."/>
            <person name="diCenzo G.C."/>
        </authorList>
    </citation>
    <scope>NUCLEOTIDE SEQUENCE</scope>
    <source>
        <strain evidence="9">QUZm001</strain>
    </source>
</reference>
<protein>
    <recommendedName>
        <fullName evidence="8">DDE Tnp4 domain-containing protein</fullName>
    </recommendedName>
</protein>
<evidence type="ECO:0000259" key="8">
    <source>
        <dbReference type="Pfam" id="PF13359"/>
    </source>
</evidence>
<dbReference type="Proteomes" id="UP001168821">
    <property type="component" value="Unassembled WGS sequence"/>
</dbReference>
<dbReference type="InterPro" id="IPR027806">
    <property type="entry name" value="HARBI1_dom"/>
</dbReference>
<evidence type="ECO:0000256" key="1">
    <source>
        <dbReference type="ARBA" id="ARBA00001968"/>
    </source>
</evidence>
<evidence type="ECO:0000256" key="5">
    <source>
        <dbReference type="ARBA" id="ARBA00022723"/>
    </source>
</evidence>
<evidence type="ECO:0000313" key="9">
    <source>
        <dbReference type="EMBL" id="KAJ3640225.1"/>
    </source>
</evidence>
<evidence type="ECO:0000256" key="2">
    <source>
        <dbReference type="ARBA" id="ARBA00004123"/>
    </source>
</evidence>
<feature type="domain" description="DDE Tnp4" evidence="8">
    <location>
        <begin position="177"/>
        <end position="335"/>
    </location>
</feature>
<keyword evidence="4" id="KW-0540">Nuclease</keyword>
<dbReference type="AlphaFoldDB" id="A0AA38HMD2"/>
<proteinExistence type="inferred from homology"/>
<evidence type="ECO:0000256" key="3">
    <source>
        <dbReference type="ARBA" id="ARBA00006958"/>
    </source>
</evidence>
<organism evidence="9 10">
    <name type="scientific">Zophobas morio</name>
    <dbReference type="NCBI Taxonomy" id="2755281"/>
    <lineage>
        <taxon>Eukaryota</taxon>
        <taxon>Metazoa</taxon>
        <taxon>Ecdysozoa</taxon>
        <taxon>Arthropoda</taxon>
        <taxon>Hexapoda</taxon>
        <taxon>Insecta</taxon>
        <taxon>Pterygota</taxon>
        <taxon>Neoptera</taxon>
        <taxon>Endopterygota</taxon>
        <taxon>Coleoptera</taxon>
        <taxon>Polyphaga</taxon>
        <taxon>Cucujiformia</taxon>
        <taxon>Tenebrionidae</taxon>
        <taxon>Zophobas</taxon>
    </lineage>
</organism>
<dbReference type="GO" id="GO:0005634">
    <property type="term" value="C:nucleus"/>
    <property type="evidence" value="ECO:0007669"/>
    <property type="project" value="UniProtKB-SubCell"/>
</dbReference>
<comment type="subcellular location">
    <subcellularLocation>
        <location evidence="2">Nucleus</location>
    </subcellularLocation>
</comment>
<comment type="caution">
    <text evidence="9">The sequence shown here is derived from an EMBL/GenBank/DDBJ whole genome shotgun (WGS) entry which is preliminary data.</text>
</comment>